<evidence type="ECO:0000256" key="3">
    <source>
        <dbReference type="ARBA" id="ARBA00022679"/>
    </source>
</evidence>
<comment type="catalytic activity">
    <reaction evidence="1">
        <text>S-ubiquitinyl-[E2 ubiquitin-conjugating enzyme]-L-cysteine + [acceptor protein]-L-lysine = [E2 ubiquitin-conjugating enzyme]-L-cysteine + N(6)-ubiquitinyl-[acceptor protein]-L-lysine.</text>
        <dbReference type="EC" id="2.3.2.27"/>
    </reaction>
</comment>
<evidence type="ECO:0000256" key="4">
    <source>
        <dbReference type="ARBA" id="ARBA00022723"/>
    </source>
</evidence>
<keyword evidence="3" id="KW-0808">Transferase</keyword>
<evidence type="ECO:0000259" key="9">
    <source>
        <dbReference type="PROSITE" id="PS50089"/>
    </source>
</evidence>
<dbReference type="PROSITE" id="PS50089">
    <property type="entry name" value="ZF_RING_2"/>
    <property type="match status" value="1"/>
</dbReference>
<evidence type="ECO:0000256" key="8">
    <source>
        <dbReference type="PROSITE-ProRule" id="PRU00175"/>
    </source>
</evidence>
<dbReference type="Pfam" id="PF13639">
    <property type="entry name" value="zf-RING_2"/>
    <property type="match status" value="1"/>
</dbReference>
<dbReference type="EMBL" id="EF082166">
    <property type="protein sequence ID" value="ABK21541.1"/>
    <property type="molecule type" value="mRNA"/>
</dbReference>
<dbReference type="GO" id="GO:0061630">
    <property type="term" value="F:ubiquitin protein ligase activity"/>
    <property type="evidence" value="ECO:0007669"/>
    <property type="project" value="UniProtKB-EC"/>
</dbReference>
<dbReference type="PANTHER" id="PTHR15710">
    <property type="entry name" value="E3 UBIQUITIN-PROTEIN LIGASE PRAJA"/>
    <property type="match status" value="1"/>
</dbReference>
<dbReference type="EC" id="2.3.2.27" evidence="2"/>
<accession>A9NLN0</accession>
<dbReference type="SUPFAM" id="SSF57850">
    <property type="entry name" value="RING/U-box"/>
    <property type="match status" value="1"/>
</dbReference>
<organism evidence="10">
    <name type="scientific">Picea sitchensis</name>
    <name type="common">Sitka spruce</name>
    <name type="synonym">Pinus sitchensis</name>
    <dbReference type="NCBI Taxonomy" id="3332"/>
    <lineage>
        <taxon>Eukaryota</taxon>
        <taxon>Viridiplantae</taxon>
        <taxon>Streptophyta</taxon>
        <taxon>Embryophyta</taxon>
        <taxon>Tracheophyta</taxon>
        <taxon>Spermatophyta</taxon>
        <taxon>Pinopsida</taxon>
        <taxon>Pinidae</taxon>
        <taxon>Conifers I</taxon>
        <taxon>Pinales</taxon>
        <taxon>Pinaceae</taxon>
        <taxon>Picea</taxon>
    </lineage>
</organism>
<keyword evidence="4" id="KW-0479">Metal-binding</keyword>
<keyword evidence="5 8" id="KW-0863">Zinc-finger</keyword>
<keyword evidence="7" id="KW-0862">Zinc</keyword>
<dbReference type="GO" id="GO:0005737">
    <property type="term" value="C:cytoplasm"/>
    <property type="evidence" value="ECO:0007669"/>
    <property type="project" value="TreeGrafter"/>
</dbReference>
<evidence type="ECO:0000256" key="5">
    <source>
        <dbReference type="ARBA" id="ARBA00022771"/>
    </source>
</evidence>
<evidence type="ECO:0000256" key="6">
    <source>
        <dbReference type="ARBA" id="ARBA00022786"/>
    </source>
</evidence>
<dbReference type="GO" id="GO:0008270">
    <property type="term" value="F:zinc ion binding"/>
    <property type="evidence" value="ECO:0007669"/>
    <property type="project" value="UniProtKB-KW"/>
</dbReference>
<dbReference type="AlphaFoldDB" id="A9NLN0"/>
<dbReference type="Gene3D" id="3.30.40.10">
    <property type="entry name" value="Zinc/RING finger domain, C3HC4 (zinc finger)"/>
    <property type="match status" value="1"/>
</dbReference>
<dbReference type="PANTHER" id="PTHR15710:SF4">
    <property type="entry name" value="E3 UBIQUITIN-PROTEIN LIGASE AIP2"/>
    <property type="match status" value="1"/>
</dbReference>
<evidence type="ECO:0000256" key="7">
    <source>
        <dbReference type="ARBA" id="ARBA00022833"/>
    </source>
</evidence>
<dbReference type="InterPro" id="IPR001841">
    <property type="entry name" value="Znf_RING"/>
</dbReference>
<evidence type="ECO:0000256" key="1">
    <source>
        <dbReference type="ARBA" id="ARBA00000900"/>
    </source>
</evidence>
<reference evidence="10" key="1">
    <citation type="journal article" date="2008" name="BMC Genomics">
        <title>A conifer genomics resource of 200,000 spruce (Picea spp.) ESTs and 6,464 high-quality, sequence-finished full-length cDNAs for Sitka spruce (Picea sitchensis).</title>
        <authorList>
            <person name="Ralph S.G."/>
            <person name="Chun H.J."/>
            <person name="Kolosova N."/>
            <person name="Cooper D."/>
            <person name="Oddy C."/>
            <person name="Ritland C.E."/>
            <person name="Kirkpatrick R."/>
            <person name="Moore R."/>
            <person name="Barber S."/>
            <person name="Holt R.A."/>
            <person name="Jones S.J."/>
            <person name="Marra M.A."/>
            <person name="Douglas C.J."/>
            <person name="Ritland K."/>
            <person name="Bohlmann J."/>
        </authorList>
    </citation>
    <scope>NUCLEOTIDE SEQUENCE</scope>
    <source>
        <tissue evidence="10">Green portion of the leader tissue</tissue>
    </source>
</reference>
<sequence>MEMEDTLKQTLQDLQKQLGKKQTFESAATSLAWILGHKYASASVGLQEMMYAAVCRVTTLLQTRYVAPGFWIIGLKVFEEAEKLVSKPSEKNHMKACISRAHEHLGETGDREDASAHQQQNTDSRFLFEGQLTVGPEPPPPRWLAAQNLLTDFAIGNPASSTTVESSENLVHENNASEGNAEGSTENFLEQVVNNLQGIINLENDLDSAIEAALQEVGSGPRVPPPASKEVVAKLPIIDVTDQVLAGMGKDTECAVCREHLVVGDKMQELPCKHLFHPNCLKPWLDEHNSCPICRYELQTDDLEYELKKEREKEAEEERKGAANAIRGGEYMYV</sequence>
<dbReference type="SMART" id="SM00184">
    <property type="entry name" value="RING"/>
    <property type="match status" value="1"/>
</dbReference>
<evidence type="ECO:0000256" key="2">
    <source>
        <dbReference type="ARBA" id="ARBA00012483"/>
    </source>
</evidence>
<dbReference type="GO" id="GO:0016567">
    <property type="term" value="P:protein ubiquitination"/>
    <property type="evidence" value="ECO:0007669"/>
    <property type="project" value="TreeGrafter"/>
</dbReference>
<feature type="domain" description="RING-type" evidence="9">
    <location>
        <begin position="254"/>
        <end position="295"/>
    </location>
</feature>
<keyword evidence="6" id="KW-0833">Ubl conjugation pathway</keyword>
<dbReference type="InterPro" id="IPR013083">
    <property type="entry name" value="Znf_RING/FYVE/PHD"/>
</dbReference>
<dbReference type="CDD" id="cd16667">
    <property type="entry name" value="RING-H2_RNF126-like"/>
    <property type="match status" value="1"/>
</dbReference>
<protein>
    <recommendedName>
        <fullName evidence="2">RING-type E3 ubiquitin transferase</fullName>
        <ecNumber evidence="2">2.3.2.27</ecNumber>
    </recommendedName>
</protein>
<evidence type="ECO:0000313" key="10">
    <source>
        <dbReference type="EMBL" id="ABK21541.1"/>
    </source>
</evidence>
<proteinExistence type="evidence at transcript level"/>
<dbReference type="FunFam" id="3.30.40.10:FF:000127">
    <property type="entry name" value="E3 ubiquitin-protein ligase RNF181"/>
    <property type="match status" value="1"/>
</dbReference>
<name>A9NLN0_PICSI</name>